<keyword evidence="5 6" id="KW-0472">Membrane</keyword>
<feature type="transmembrane region" description="Helical" evidence="6">
    <location>
        <begin position="278"/>
        <end position="298"/>
    </location>
</feature>
<organism evidence="9 10">
    <name type="scientific">Negadavirga shengliensis</name>
    <dbReference type="NCBI Taxonomy" id="1389218"/>
    <lineage>
        <taxon>Bacteria</taxon>
        <taxon>Pseudomonadati</taxon>
        <taxon>Bacteroidota</taxon>
        <taxon>Cytophagia</taxon>
        <taxon>Cytophagales</taxon>
        <taxon>Cyclobacteriaceae</taxon>
        <taxon>Negadavirga</taxon>
    </lineage>
</organism>
<reference evidence="10" key="1">
    <citation type="journal article" date="2019" name="Int. J. Syst. Evol. Microbiol.">
        <title>The Global Catalogue of Microorganisms (GCM) 10K type strain sequencing project: providing services to taxonomists for standard genome sequencing and annotation.</title>
        <authorList>
            <consortium name="The Broad Institute Genomics Platform"/>
            <consortium name="The Broad Institute Genome Sequencing Center for Infectious Disease"/>
            <person name="Wu L."/>
            <person name="Ma J."/>
        </authorList>
    </citation>
    <scope>NUCLEOTIDE SEQUENCE [LARGE SCALE GENOMIC DNA]</scope>
    <source>
        <strain evidence="10">CGMCC 4.7466</strain>
    </source>
</reference>
<feature type="domain" description="ABC3 transporter permease C-terminal" evidence="7">
    <location>
        <begin position="665"/>
        <end position="773"/>
    </location>
</feature>
<evidence type="ECO:0000256" key="6">
    <source>
        <dbReference type="SAM" id="Phobius"/>
    </source>
</evidence>
<feature type="transmembrane region" description="Helical" evidence="6">
    <location>
        <begin position="705"/>
        <end position="727"/>
    </location>
</feature>
<accession>A0ABV9T864</accession>
<keyword evidence="2" id="KW-1003">Cell membrane</keyword>
<evidence type="ECO:0000256" key="1">
    <source>
        <dbReference type="ARBA" id="ARBA00004651"/>
    </source>
</evidence>
<feature type="domain" description="ABC3 transporter permease C-terminal" evidence="7">
    <location>
        <begin position="284"/>
        <end position="397"/>
    </location>
</feature>
<evidence type="ECO:0000256" key="3">
    <source>
        <dbReference type="ARBA" id="ARBA00022692"/>
    </source>
</evidence>
<protein>
    <submittedName>
        <fullName evidence="9">ABC transporter permease</fullName>
    </submittedName>
</protein>
<feature type="transmembrane region" description="Helical" evidence="6">
    <location>
        <begin position="334"/>
        <end position="352"/>
    </location>
</feature>
<feature type="domain" description="MacB-like periplasmic core" evidence="8">
    <location>
        <begin position="21"/>
        <end position="236"/>
    </location>
</feature>
<evidence type="ECO:0000256" key="2">
    <source>
        <dbReference type="ARBA" id="ARBA00022475"/>
    </source>
</evidence>
<evidence type="ECO:0000256" key="4">
    <source>
        <dbReference type="ARBA" id="ARBA00022989"/>
    </source>
</evidence>
<evidence type="ECO:0000313" key="9">
    <source>
        <dbReference type="EMBL" id="MFC4874584.1"/>
    </source>
</evidence>
<feature type="transmembrane region" description="Helical" evidence="6">
    <location>
        <begin position="20"/>
        <end position="41"/>
    </location>
</feature>
<name>A0ABV9T864_9BACT</name>
<dbReference type="EMBL" id="JBHSJJ010000019">
    <property type="protein sequence ID" value="MFC4874584.1"/>
    <property type="molecule type" value="Genomic_DNA"/>
</dbReference>
<dbReference type="InterPro" id="IPR050250">
    <property type="entry name" value="Macrolide_Exporter_MacB"/>
</dbReference>
<feature type="transmembrane region" description="Helical" evidence="6">
    <location>
        <begin position="364"/>
        <end position="389"/>
    </location>
</feature>
<dbReference type="InterPro" id="IPR025857">
    <property type="entry name" value="MacB_PCD"/>
</dbReference>
<evidence type="ECO:0000259" key="8">
    <source>
        <dbReference type="Pfam" id="PF12704"/>
    </source>
</evidence>
<comment type="subcellular location">
    <subcellularLocation>
        <location evidence="1">Cell membrane</location>
        <topology evidence="1">Multi-pass membrane protein</topology>
    </subcellularLocation>
</comment>
<sequence>MLRHNLLLIYRNFKRFKSTFFINLIGLSTGLACALLIFLWIRDELRVDKFHKRDSQLYLVMYHQAFSEGVITSDKTPGPLSKALAAEIPEIQHAVTTSWIEPYTLSVEDENLKARGIYASEDYFNIFSYDLIQGDRNQVLKDLSSIVISESLSRKLFSTTEDVIGKMVKFEQEALYQVTGVFEDVPSNSSRQFDFVLSFEAFEKRNPWTLDWNASGPYTYVIINETADIRLVNEKILDFATKRREEGAAIDLFLKPYSENYLYGHYAGGRQAGGRIEYVRLFSVIAIFILVIACINFMNLSTAKATRKLKEIGIKKAIGAGRKALISQYLGESILMAFLSLITAILLVALLLHPFNELTGKQLVLHFDASLAASVFGITLITGMVAGSYPALYLSGFDPVKVLKGKLTTSTGEVWARKGMVVFQFSISVILIVSVMVVFKQIEFVQNIHLGYEKDNVIYFKKEGSLTEKPETFLSEVRSMPGIISASSMGHNLLEHTMGTGGLEWEGKHPDDKIHFEYMFADYEMMETLGMEMLEGRMFSRAFTSDSTAIILNKAAVEFMGIGDPIGKRIRLGGDEREIIGVVKNFHFASLREDIKPLFLTLAPNLTWHIVARIDRERQKEVLNRLEALYVAYNPGFALDYRFLDEDYQALYTAEQRVSTLSRYFAGLAILISCLGLFGLAAFTAERRRKEIGIRKVMGASEWKIMELLSGDFAKMVLLAIAIALPISFYMTQNWLDNFAYKIDPEWWYFIGAGLLTMLVALATVSFQSIRAALANPVESLRSE</sequence>
<evidence type="ECO:0000313" key="10">
    <source>
        <dbReference type="Proteomes" id="UP001595818"/>
    </source>
</evidence>
<evidence type="ECO:0000256" key="5">
    <source>
        <dbReference type="ARBA" id="ARBA00023136"/>
    </source>
</evidence>
<dbReference type="InterPro" id="IPR003838">
    <property type="entry name" value="ABC3_permease_C"/>
</dbReference>
<dbReference type="Pfam" id="PF02687">
    <property type="entry name" value="FtsX"/>
    <property type="match status" value="2"/>
</dbReference>
<evidence type="ECO:0000259" key="7">
    <source>
        <dbReference type="Pfam" id="PF02687"/>
    </source>
</evidence>
<dbReference type="PANTHER" id="PTHR30572:SF18">
    <property type="entry name" value="ABC-TYPE MACROLIDE FAMILY EXPORT SYSTEM PERMEASE COMPONENT 2"/>
    <property type="match status" value="1"/>
</dbReference>
<keyword evidence="10" id="KW-1185">Reference proteome</keyword>
<keyword evidence="3 6" id="KW-0812">Transmembrane</keyword>
<dbReference type="RefSeq" id="WP_377068575.1">
    <property type="nucleotide sequence ID" value="NZ_JBHSJJ010000019.1"/>
</dbReference>
<gene>
    <name evidence="9" type="ORF">ACFPFU_22970</name>
</gene>
<comment type="caution">
    <text evidence="9">The sequence shown here is derived from an EMBL/GenBank/DDBJ whole genome shotgun (WGS) entry which is preliminary data.</text>
</comment>
<feature type="transmembrane region" description="Helical" evidence="6">
    <location>
        <begin position="421"/>
        <end position="439"/>
    </location>
</feature>
<dbReference type="PANTHER" id="PTHR30572">
    <property type="entry name" value="MEMBRANE COMPONENT OF TRANSPORTER-RELATED"/>
    <property type="match status" value="1"/>
</dbReference>
<feature type="transmembrane region" description="Helical" evidence="6">
    <location>
        <begin position="747"/>
        <end position="767"/>
    </location>
</feature>
<proteinExistence type="predicted"/>
<feature type="transmembrane region" description="Helical" evidence="6">
    <location>
        <begin position="664"/>
        <end position="685"/>
    </location>
</feature>
<feature type="domain" description="MacB-like periplasmic core" evidence="8">
    <location>
        <begin position="428"/>
        <end position="586"/>
    </location>
</feature>
<keyword evidence="4 6" id="KW-1133">Transmembrane helix</keyword>
<dbReference type="PROSITE" id="PS51257">
    <property type="entry name" value="PROKAR_LIPOPROTEIN"/>
    <property type="match status" value="1"/>
</dbReference>
<dbReference type="Pfam" id="PF12704">
    <property type="entry name" value="MacB_PCD"/>
    <property type="match status" value="2"/>
</dbReference>
<dbReference type="Proteomes" id="UP001595818">
    <property type="component" value="Unassembled WGS sequence"/>
</dbReference>